<dbReference type="EMBL" id="CM001436">
    <property type="protein sequence ID" value="EHQ34435.1"/>
    <property type="molecule type" value="Genomic_DNA"/>
</dbReference>
<evidence type="ECO:0000313" key="2">
    <source>
        <dbReference type="Proteomes" id="UP000005741"/>
    </source>
</evidence>
<reference evidence="1 2" key="1">
    <citation type="submission" date="2011-10" db="EMBL/GenBank/DDBJ databases">
        <title>The Improved High-Quality Draft genome of Methanoplanus limicola DSM 2279.</title>
        <authorList>
            <consortium name="US DOE Joint Genome Institute (JGI-PGF)"/>
            <person name="Lucas S."/>
            <person name="Copeland A."/>
            <person name="Lapidus A."/>
            <person name="Glavina del Rio T."/>
            <person name="Dalin E."/>
            <person name="Tice H."/>
            <person name="Bruce D."/>
            <person name="Goodwin L."/>
            <person name="Pitluck S."/>
            <person name="Peters L."/>
            <person name="Mikhailova N."/>
            <person name="Lu M."/>
            <person name="Kyrpides N."/>
            <person name="Mavromatis K."/>
            <person name="Ivanova N."/>
            <person name="Markowitz V."/>
            <person name="Cheng J.-F."/>
            <person name="Hugenholtz P."/>
            <person name="Woyke T."/>
            <person name="Wu D."/>
            <person name="Wirth R."/>
            <person name="Brambilla E.-M."/>
            <person name="Klenk H.-P."/>
            <person name="Eisen J.A."/>
        </authorList>
    </citation>
    <scope>NUCLEOTIDE SEQUENCE [LARGE SCALE GENOMIC DNA]</scope>
    <source>
        <strain evidence="1 2">DSM 2279</strain>
    </source>
</reference>
<organism evidence="1 2">
    <name type="scientific">Methanoplanus limicola DSM 2279</name>
    <dbReference type="NCBI Taxonomy" id="937775"/>
    <lineage>
        <taxon>Archaea</taxon>
        <taxon>Methanobacteriati</taxon>
        <taxon>Methanobacteriota</taxon>
        <taxon>Stenosarchaea group</taxon>
        <taxon>Methanomicrobia</taxon>
        <taxon>Methanomicrobiales</taxon>
        <taxon>Methanomicrobiaceae</taxon>
        <taxon>Methanoplanus</taxon>
    </lineage>
</organism>
<dbReference type="InParanoid" id="H1Z0G8"/>
<dbReference type="RefSeq" id="WP_004076074.1">
    <property type="nucleotide sequence ID" value="NZ_CM001436.1"/>
</dbReference>
<dbReference type="Proteomes" id="UP000005741">
    <property type="component" value="Chromosome"/>
</dbReference>
<dbReference type="STRING" id="937775.Metlim_0294"/>
<gene>
    <name evidence="1" type="ORF">Metlim_0294</name>
</gene>
<accession>H1Z0G8</accession>
<protein>
    <submittedName>
        <fullName evidence="1">Uncharacterized protein</fullName>
    </submittedName>
</protein>
<name>H1Z0G8_9EURY</name>
<sequence>MRFNIDNEVIAIIGNSYFLAESKLIIMAGKKKTASTPLLDSLDLSGRSTVLYNIIREYPDIRAYAEEIAEGLLCDVDIDDIAESLADELDYLKVEEVWDSSGRTRDGYVDPGERAYEMLEEITDEYVMEMNKYIERGMPDQSRDYCAGILYGLYKFEKDYHSDVLEETPDYCHDRFSWIRKEWEKKIGDDKQVKLLADILEEKGMAEW</sequence>
<proteinExistence type="predicted"/>
<dbReference type="AlphaFoldDB" id="H1Z0G8"/>
<keyword evidence="2" id="KW-1185">Reference proteome</keyword>
<evidence type="ECO:0000313" key="1">
    <source>
        <dbReference type="EMBL" id="EHQ34435.1"/>
    </source>
</evidence>
<dbReference type="HOGENOM" id="CLU_1478922_0_0_2"/>